<evidence type="ECO:0000256" key="2">
    <source>
        <dbReference type="ARBA" id="ARBA00005722"/>
    </source>
</evidence>
<feature type="chain" id="PRO_5032890471" evidence="6">
    <location>
        <begin position="18"/>
        <end position="249"/>
    </location>
</feature>
<comment type="similarity">
    <text evidence="2">Belongs to the MipA/OmpV family.</text>
</comment>
<evidence type="ECO:0000256" key="1">
    <source>
        <dbReference type="ARBA" id="ARBA00004442"/>
    </source>
</evidence>
<dbReference type="Pfam" id="PF06629">
    <property type="entry name" value="MipA"/>
    <property type="match status" value="1"/>
</dbReference>
<protein>
    <submittedName>
        <fullName evidence="7">MipA/OmpV family protein</fullName>
    </submittedName>
</protein>
<keyword evidence="4" id="KW-0472">Membrane</keyword>
<evidence type="ECO:0000256" key="3">
    <source>
        <dbReference type="ARBA" id="ARBA00022729"/>
    </source>
</evidence>
<dbReference type="RefSeq" id="WP_193110173.1">
    <property type="nucleotide sequence ID" value="NZ_CP041406.1"/>
</dbReference>
<evidence type="ECO:0000313" key="7">
    <source>
        <dbReference type="EMBL" id="QOP46063.1"/>
    </source>
</evidence>
<dbReference type="InterPro" id="IPR010583">
    <property type="entry name" value="MipA"/>
</dbReference>
<organism evidence="7 8">
    <name type="scientific">Sulfurimonas paralvinellae</name>
    <dbReference type="NCBI Taxonomy" id="317658"/>
    <lineage>
        <taxon>Bacteria</taxon>
        <taxon>Pseudomonadati</taxon>
        <taxon>Campylobacterota</taxon>
        <taxon>Epsilonproteobacteria</taxon>
        <taxon>Campylobacterales</taxon>
        <taxon>Sulfurimonadaceae</taxon>
        <taxon>Sulfurimonas</taxon>
    </lineage>
</organism>
<dbReference type="EMBL" id="CP041406">
    <property type="protein sequence ID" value="QOP46063.1"/>
    <property type="molecule type" value="Genomic_DNA"/>
</dbReference>
<evidence type="ECO:0000256" key="4">
    <source>
        <dbReference type="ARBA" id="ARBA00023136"/>
    </source>
</evidence>
<dbReference type="PANTHER" id="PTHR38776:SF1">
    <property type="entry name" value="MLTA-INTERACTING PROTEIN-RELATED"/>
    <property type="match status" value="1"/>
</dbReference>
<dbReference type="GO" id="GO:0009279">
    <property type="term" value="C:cell outer membrane"/>
    <property type="evidence" value="ECO:0007669"/>
    <property type="project" value="UniProtKB-SubCell"/>
</dbReference>
<keyword evidence="8" id="KW-1185">Reference proteome</keyword>
<dbReference type="Proteomes" id="UP000593580">
    <property type="component" value="Chromosome"/>
</dbReference>
<sequence length="249" mass="28650">MRYFLVILLCSTLSLFAGERQKVTLGFGPYIQSEPYKGTKDLILPSPVIFFDNGIVYARWSRFGIYFLGEKKEDYAWGFSVTAQPRTLGYKASDSNYLKGMNERKSTFEGGLAFSASYQNSKYIEIMLLGDMLNRYNGWISRAEIGDKYNLGDFTFYPSMVLLYQSRKFTDYYYGVKNSEATADRPVYSPHGGLEYGAQTYIKYPFTKELSALVNLRYDIISKNAKNSPLTDDNYIYSGLFSLIYTFEY</sequence>
<dbReference type="AlphaFoldDB" id="A0A7M1B8J3"/>
<dbReference type="KEGG" id="spal:FM071_07035"/>
<reference evidence="7 8" key="1">
    <citation type="submission" date="2019-07" db="EMBL/GenBank/DDBJ databases">
        <title>Sulfurimonas paralvinellae sp. nov., a novel mesophilic, hydrogen- and sulfur-oxidizing chemolithoautotroph within the Epsilonproteo- bacteria isolated from a deep-sea hydrothermal vent polychaete nest, reclassification of Thiomicrospira denitrificans as Sulfurimonas denitrificans comb. nov. and emended description of the genus Sulfurimonas.</title>
        <authorList>
            <person name="Wang S."/>
            <person name="Jiang L."/>
            <person name="Shao Z."/>
        </authorList>
    </citation>
    <scope>NUCLEOTIDE SEQUENCE [LARGE SCALE GENOMIC DNA]</scope>
    <source>
        <strain evidence="7 8">GO25</strain>
    </source>
</reference>
<name>A0A7M1B8J3_9BACT</name>
<dbReference type="PANTHER" id="PTHR38776">
    <property type="entry name" value="MLTA-INTERACTING PROTEIN-RELATED"/>
    <property type="match status" value="1"/>
</dbReference>
<proteinExistence type="inferred from homology"/>
<feature type="signal peptide" evidence="6">
    <location>
        <begin position="1"/>
        <end position="17"/>
    </location>
</feature>
<evidence type="ECO:0000256" key="6">
    <source>
        <dbReference type="SAM" id="SignalP"/>
    </source>
</evidence>
<accession>A0A7M1B8J3</accession>
<keyword evidence="5" id="KW-0998">Cell outer membrane</keyword>
<keyword evidence="3 6" id="KW-0732">Signal</keyword>
<evidence type="ECO:0000256" key="5">
    <source>
        <dbReference type="ARBA" id="ARBA00023237"/>
    </source>
</evidence>
<gene>
    <name evidence="7" type="ORF">FM071_07035</name>
</gene>
<comment type="subcellular location">
    <subcellularLocation>
        <location evidence="1">Cell outer membrane</location>
    </subcellularLocation>
</comment>
<evidence type="ECO:0000313" key="8">
    <source>
        <dbReference type="Proteomes" id="UP000593580"/>
    </source>
</evidence>